<dbReference type="Proteomes" id="UP000186221">
    <property type="component" value="Unassembled WGS sequence"/>
</dbReference>
<dbReference type="GO" id="GO:0009236">
    <property type="term" value="P:cobalamin biosynthetic process"/>
    <property type="evidence" value="ECO:0007669"/>
    <property type="project" value="InterPro"/>
</dbReference>
<reference evidence="3" key="1">
    <citation type="submission" date="2017-01" db="EMBL/GenBank/DDBJ databases">
        <authorList>
            <person name="Varghese N."/>
            <person name="Submissions S."/>
        </authorList>
    </citation>
    <scope>NUCLEOTIDE SEQUENCE [LARGE SCALE GENOMIC DNA]</scope>
    <source>
        <strain evidence="3">DSM 19945</strain>
    </source>
</reference>
<protein>
    <submittedName>
        <fullName evidence="2">Cobalt-precorrin 5A hydrolase</fullName>
    </submittedName>
</protein>
<evidence type="ECO:0000259" key="1">
    <source>
        <dbReference type="Pfam" id="PF01890"/>
    </source>
</evidence>
<sequence length="108" mass="10717">MRVAGLGFRKGTVDFTAALLAAGPVDALATAAEKAQELAAALPGQRVIGVEVRGVETPTQSPRVLALMGTGSVAEAAALRAAGRGARLEGPRQVIGGVTLAVAEGEGE</sequence>
<feature type="domain" description="CobE/GbiG C-terminal" evidence="1">
    <location>
        <begin position="18"/>
        <end position="103"/>
    </location>
</feature>
<dbReference type="EMBL" id="FTOG01000001">
    <property type="protein sequence ID" value="SIS44028.1"/>
    <property type="molecule type" value="Genomic_DNA"/>
</dbReference>
<dbReference type="AlphaFoldDB" id="A0A1N7J3U4"/>
<evidence type="ECO:0000313" key="3">
    <source>
        <dbReference type="Proteomes" id="UP000186221"/>
    </source>
</evidence>
<name>A0A1N7J3U4_9RHOB</name>
<proteinExistence type="predicted"/>
<dbReference type="SUPFAM" id="SSF159664">
    <property type="entry name" value="CobE/GbiG C-terminal domain-like"/>
    <property type="match status" value="1"/>
</dbReference>
<dbReference type="InterPro" id="IPR036518">
    <property type="entry name" value="CobE/GbiG_C_sf"/>
</dbReference>
<gene>
    <name evidence="2" type="ORF">SAMN05421580_101315</name>
</gene>
<dbReference type="RefSeq" id="WP_097081562.1">
    <property type="nucleotide sequence ID" value="NZ_FTOG01000001.1"/>
</dbReference>
<dbReference type="GO" id="GO:0016787">
    <property type="term" value="F:hydrolase activity"/>
    <property type="evidence" value="ECO:0007669"/>
    <property type="project" value="UniProtKB-KW"/>
</dbReference>
<keyword evidence="2" id="KW-0378">Hydrolase</keyword>
<dbReference type="Pfam" id="PF01890">
    <property type="entry name" value="CbiG_C"/>
    <property type="match status" value="1"/>
</dbReference>
<keyword evidence="3" id="KW-1185">Reference proteome</keyword>
<organism evidence="2 3">
    <name type="scientific">Rhodobacter aestuarii</name>
    <dbReference type="NCBI Taxonomy" id="453582"/>
    <lineage>
        <taxon>Bacteria</taxon>
        <taxon>Pseudomonadati</taxon>
        <taxon>Pseudomonadota</taxon>
        <taxon>Alphaproteobacteria</taxon>
        <taxon>Rhodobacterales</taxon>
        <taxon>Rhodobacter group</taxon>
        <taxon>Rhodobacter</taxon>
    </lineage>
</organism>
<dbReference type="InterPro" id="IPR002750">
    <property type="entry name" value="CobE/GbiG_C"/>
</dbReference>
<evidence type="ECO:0000313" key="2">
    <source>
        <dbReference type="EMBL" id="SIS44028.1"/>
    </source>
</evidence>
<dbReference type="STRING" id="453582.SAMN05421580_101315"/>
<dbReference type="Gene3D" id="3.30.420.180">
    <property type="entry name" value="CobE/GbiG C-terminal domain"/>
    <property type="match status" value="1"/>
</dbReference>
<accession>A0A1N7J3U4</accession>